<dbReference type="HOGENOM" id="CLU_114005_0_0_5"/>
<proteinExistence type="predicted"/>
<dbReference type="eggNOG" id="COG5317">
    <property type="taxonomic scope" value="Bacteria"/>
</dbReference>
<evidence type="ECO:0000313" key="1">
    <source>
        <dbReference type="EMBL" id="AGK58846.1"/>
    </source>
</evidence>
<dbReference type="Pfam" id="PF07323">
    <property type="entry name" value="DUF1465"/>
    <property type="match status" value="1"/>
</dbReference>
<dbReference type="STRING" id="670307.HYPDE_35873"/>
<keyword evidence="2" id="KW-1185">Reference proteome</keyword>
<name>N0BEA2_9HYPH</name>
<dbReference type="InterPro" id="IPR038301">
    <property type="entry name" value="AraC-like_sf"/>
</dbReference>
<organism evidence="1 2">
    <name type="scientific">Hyphomicrobium denitrificans 1NES1</name>
    <dbReference type="NCBI Taxonomy" id="670307"/>
    <lineage>
        <taxon>Bacteria</taxon>
        <taxon>Pseudomonadati</taxon>
        <taxon>Pseudomonadota</taxon>
        <taxon>Alphaproteobacteria</taxon>
        <taxon>Hyphomicrobiales</taxon>
        <taxon>Hyphomicrobiaceae</taxon>
        <taxon>Hyphomicrobium</taxon>
    </lineage>
</organism>
<dbReference type="RefSeq" id="WP_015598865.1">
    <property type="nucleotide sequence ID" value="NC_021172.1"/>
</dbReference>
<dbReference type="AlphaFoldDB" id="N0BEA2"/>
<gene>
    <name evidence="1" type="ORF">HYPDE_35873</name>
</gene>
<evidence type="ECO:0000313" key="2">
    <source>
        <dbReference type="Proteomes" id="UP000005952"/>
    </source>
</evidence>
<dbReference type="Gene3D" id="1.10.8.930">
    <property type="entry name" value="Protein of unknown function DUF1465"/>
    <property type="match status" value="1"/>
</dbReference>
<accession>N0BEA2</accession>
<evidence type="ECO:0008006" key="3">
    <source>
        <dbReference type="Google" id="ProtNLM"/>
    </source>
</evidence>
<dbReference type="OrthoDB" id="9799531at2"/>
<sequence length="183" mass="20237">MSNVFSVDGAQQNSATTVSFGERFQSSEQFDHIFREGMALVERTASYLDGPGRKEAKNLNGAAGVLYATESMRLTTRLLDLASWLLIRRALREGEITEEEAQKKRRRVKLQAFGRPSHVKGYSDLPNGLKGLIEESFALHDRISQLDRAMSKPEEIDALSGPAANPVAQQVGLLERAFATKLS</sequence>
<dbReference type="KEGG" id="hdt:HYPDE_35873"/>
<dbReference type="InterPro" id="IPR010848">
    <property type="entry name" value="DUF1465"/>
</dbReference>
<dbReference type="Proteomes" id="UP000005952">
    <property type="component" value="Chromosome"/>
</dbReference>
<protein>
    <recommendedName>
        <fullName evidence="3">Regulator of CtrA degradation rcdA</fullName>
    </recommendedName>
</protein>
<reference evidence="1 2" key="1">
    <citation type="journal article" date="2013" name="Genome Announc.">
        <title>Genome sequences for three denitrifying bacterial strains isolated from a uranium- and nitrate-contaminated subsurface environment.</title>
        <authorList>
            <person name="Venkatramanan R."/>
            <person name="Prakash O."/>
            <person name="Woyke T."/>
            <person name="Chain P."/>
            <person name="Goodwin L.A."/>
            <person name="Watson D."/>
            <person name="Brooks S."/>
            <person name="Kostka J.E."/>
            <person name="Green S.J."/>
        </authorList>
    </citation>
    <scope>NUCLEOTIDE SEQUENCE [LARGE SCALE GENOMIC DNA]</scope>
    <source>
        <strain evidence="1 2">1NES1</strain>
    </source>
</reference>
<dbReference type="EMBL" id="CP005587">
    <property type="protein sequence ID" value="AGK58846.1"/>
    <property type="molecule type" value="Genomic_DNA"/>
</dbReference>